<evidence type="ECO:0000313" key="7">
    <source>
        <dbReference type="EMBL" id="KAF6445860.1"/>
    </source>
</evidence>
<dbReference type="SMART" id="SM00248">
    <property type="entry name" value="ANK"/>
    <property type="match status" value="5"/>
</dbReference>
<evidence type="ECO:0000259" key="6">
    <source>
        <dbReference type="Pfam" id="PF14915"/>
    </source>
</evidence>
<evidence type="ECO:0000256" key="2">
    <source>
        <dbReference type="PROSITE-ProRule" id="PRU00023"/>
    </source>
</evidence>
<dbReference type="PRINTS" id="PR01415">
    <property type="entry name" value="ANKYRIN"/>
</dbReference>
<keyword evidence="2" id="KW-0040">ANK repeat</keyword>
<feature type="repeat" description="ANK" evidence="2">
    <location>
        <begin position="181"/>
        <end position="213"/>
    </location>
</feature>
<feature type="coiled-coil region" evidence="3">
    <location>
        <begin position="1127"/>
        <end position="1161"/>
    </location>
</feature>
<dbReference type="SUPFAM" id="SSF48403">
    <property type="entry name" value="Ankyrin repeat"/>
    <property type="match status" value="1"/>
</dbReference>
<feature type="repeat" description="ANK" evidence="2">
    <location>
        <begin position="214"/>
        <end position="246"/>
    </location>
</feature>
<dbReference type="EMBL" id="JACASE010000007">
    <property type="protein sequence ID" value="KAF6445860.1"/>
    <property type="molecule type" value="Genomic_DNA"/>
</dbReference>
<dbReference type="InterPro" id="IPR002110">
    <property type="entry name" value="Ankyrin_rpt"/>
</dbReference>
<feature type="domain" description="CCDC144C-like coiled-coil" evidence="6">
    <location>
        <begin position="539"/>
        <end position="971"/>
    </location>
</feature>
<keyword evidence="1 3" id="KW-0175">Coiled coil</keyword>
<dbReference type="InterPro" id="IPR036770">
    <property type="entry name" value="Ankyrin_rpt-contain_sf"/>
</dbReference>
<dbReference type="Proteomes" id="UP000593571">
    <property type="component" value="Unassembled WGS sequence"/>
</dbReference>
<feature type="coiled-coil region" evidence="3">
    <location>
        <begin position="1029"/>
        <end position="1070"/>
    </location>
</feature>
<evidence type="ECO:0000259" key="5">
    <source>
        <dbReference type="Pfam" id="PF12001"/>
    </source>
</evidence>
<feature type="domain" description="DUF3496" evidence="5">
    <location>
        <begin position="1220"/>
        <end position="1326"/>
    </location>
</feature>
<comment type="caution">
    <text evidence="7">The sequence shown here is derived from an EMBL/GenBank/DDBJ whole genome shotgun (WGS) entry which is preliminary data.</text>
</comment>
<feature type="coiled-coil region" evidence="3">
    <location>
        <begin position="762"/>
        <end position="923"/>
    </location>
</feature>
<evidence type="ECO:0000256" key="3">
    <source>
        <dbReference type="SAM" id="Coils"/>
    </source>
</evidence>
<feature type="coiled-coil region" evidence="3">
    <location>
        <begin position="624"/>
        <end position="651"/>
    </location>
</feature>
<dbReference type="InterPro" id="IPR021885">
    <property type="entry name" value="DUF3496"/>
</dbReference>
<protein>
    <recommendedName>
        <fullName evidence="9">Ankyrin repeat domain 26</fullName>
    </recommendedName>
</protein>
<name>A0A7J8FE09_ROUAE</name>
<feature type="coiled-coil region" evidence="3">
    <location>
        <begin position="688"/>
        <end position="722"/>
    </location>
</feature>
<dbReference type="Gene3D" id="1.25.40.20">
    <property type="entry name" value="Ankyrin repeat-containing domain"/>
    <property type="match status" value="2"/>
</dbReference>
<dbReference type="PROSITE" id="PS50088">
    <property type="entry name" value="ANK_REPEAT"/>
    <property type="match status" value="4"/>
</dbReference>
<dbReference type="SUPFAM" id="SSF57997">
    <property type="entry name" value="Tropomyosin"/>
    <property type="match status" value="1"/>
</dbReference>
<dbReference type="Pfam" id="PF00023">
    <property type="entry name" value="Ank"/>
    <property type="match status" value="1"/>
</dbReference>
<dbReference type="Pfam" id="PF12001">
    <property type="entry name" value="DUF3496"/>
    <property type="match status" value="1"/>
</dbReference>
<dbReference type="PANTHER" id="PTHR24147">
    <property type="entry name" value="ANKYRIN REPEAT DOMAIN 36-RELATED"/>
    <property type="match status" value="1"/>
</dbReference>
<feature type="region of interest" description="Disordered" evidence="4">
    <location>
        <begin position="1361"/>
        <end position="1380"/>
    </location>
</feature>
<proteinExistence type="predicted"/>
<keyword evidence="8" id="KW-1185">Reference proteome</keyword>
<feature type="compositionally biased region" description="Polar residues" evidence="4">
    <location>
        <begin position="279"/>
        <end position="288"/>
    </location>
</feature>
<feature type="region of interest" description="Disordered" evidence="4">
    <location>
        <begin position="271"/>
        <end position="312"/>
    </location>
</feature>
<evidence type="ECO:0008006" key="9">
    <source>
        <dbReference type="Google" id="ProtNLM"/>
    </source>
</evidence>
<dbReference type="Pfam" id="PF13857">
    <property type="entry name" value="Ank_5"/>
    <property type="match status" value="1"/>
</dbReference>
<evidence type="ECO:0000256" key="4">
    <source>
        <dbReference type="SAM" id="MobiDB-lite"/>
    </source>
</evidence>
<feature type="repeat" description="ANK" evidence="2">
    <location>
        <begin position="148"/>
        <end position="180"/>
    </location>
</feature>
<sequence>MKKIFGSESWQGKLSFGSLTKRQRNSIGICPKDGNSITSGAQYHIRDKDLRKIHRAASVGDAEKMEEILLTSLRHLNDRDKKNRTALHLACANGHPEVVTLLAHSKCQLNLCDNENKTALIKAVQCQEEKCTTILLECGADPNIMDIYGNTALHYAVAGQNMDIAAKLLSYKANIEARNKNELTPLLLAVSENKQQMVEFLVKRNANVHAVDKVKRTALMLAANNPSSDIVRLLLQQGVDVFAKDNNGWTAEEHALKRGFNFNCKLTSENKEERRCKESSLNSNPVNENSEEHSVSRLSRKPGFDDSCPESDNKDFVFATKEEVTPPAIGNKENGMDISGQAPREQTNKDRLNYVDGARKNNTIKMSALGIGEEEDVESLSDPERFSASLPQKHVGRFSGAEDQRGKIILNGQVEDSPEKYPRLKPTIEVNYPVPLKAVRMEDMQTYSSDSSDLDSASLPLNHETCQRSRDLKVDDKCPFVSQSMIPNQSASTDFERMTLIQKDKTNSIAMFPIRDCKPYDLCESQLSENGESKEDWSAELSVRMTSEEEQRRLDASENNHPQVVEGQNERQKQLCQEQNARILQDVLLTNRLRKQKKIEINLKKMKSKVSDSHAKERDLLHENHMLQEEIAMLRLEIDTVKNQKQEMEKKYLEDITIVKEKNDQLQKTVKLNEETLTKTVFQYTGQLNVLTAENTMLNSKLENEKQNKDGLETEVESYRSRLATAVHDHEQGQTSKRDLELAFQRARDEWFRLRDKMDFDMSKLKDNNEILSQQLSKAGSNLNSLETELHHTRDALRERTLVLERVQTDLSQIQCQKKEIEHMYQNEQAKVNKYIGKQESLEERISLLQSKNILLRKQLDDALSEVDNKEKTIISIQEQFQDTIKRFQAEIENQGHILEEKNQKLISECKNLKERMYQYETDKKEREVFVRQLHQELADTLKKQCMTETSLEVTQDLEKKIDQIRSQFQEASDQFAQAVRCAEKTSDNMLTIQNDEFKVTIKKQAGRIEHLQTNLLGTSLSQVEKEQLENYTELKQSLEYQLNQEKKKNDELEKEITRVQKLLKVTKRKLNEYEKGELSFSGALKPRYVEMDIQINMLKQMIADSTEKLETVSSKCRHLDEDNQFLRQQLLSMKETQKKCEKLENENKKLKQELVNLKSHIKMNMVEYSEVDQYKREIEEKARQKIVEKLREVNLFLQAQAASQENLQQLREKNNVSIRSQMELRIKDLESELSKVKTSQEDSNKMQLETYKQLYLEELKIRMSLENKLNVQNERLAEISSKLLKKQQSRPLLRTDITGPVLEPPGVGSLNHSLINHRNLIPREKLETPASTPWTSNNSTEAYFTKMRQEMHKMITKASNEAAAKFESESHKPSPLQSTDDLLLNASKEYVQILKKNYML</sequence>
<dbReference type="InterPro" id="IPR039497">
    <property type="entry name" value="CC144C-like_CC_dom"/>
</dbReference>
<feature type="repeat" description="ANK" evidence="2">
    <location>
        <begin position="82"/>
        <end position="114"/>
    </location>
</feature>
<organism evidence="7 8">
    <name type="scientific">Rousettus aegyptiacus</name>
    <name type="common">Egyptian fruit bat</name>
    <name type="synonym">Pteropus aegyptiacus</name>
    <dbReference type="NCBI Taxonomy" id="9407"/>
    <lineage>
        <taxon>Eukaryota</taxon>
        <taxon>Metazoa</taxon>
        <taxon>Chordata</taxon>
        <taxon>Craniata</taxon>
        <taxon>Vertebrata</taxon>
        <taxon>Euteleostomi</taxon>
        <taxon>Mammalia</taxon>
        <taxon>Eutheria</taxon>
        <taxon>Laurasiatheria</taxon>
        <taxon>Chiroptera</taxon>
        <taxon>Yinpterochiroptera</taxon>
        <taxon>Pteropodoidea</taxon>
        <taxon>Pteropodidae</taxon>
        <taxon>Rousettinae</taxon>
        <taxon>Rousettus</taxon>
    </lineage>
</organism>
<dbReference type="InterPro" id="IPR050657">
    <property type="entry name" value="Ankyrin_repeat_domain"/>
</dbReference>
<dbReference type="PROSITE" id="PS50297">
    <property type="entry name" value="ANK_REP_REGION"/>
    <property type="match status" value="4"/>
</dbReference>
<evidence type="ECO:0000313" key="8">
    <source>
        <dbReference type="Proteomes" id="UP000593571"/>
    </source>
</evidence>
<dbReference type="Pfam" id="PF12796">
    <property type="entry name" value="Ank_2"/>
    <property type="match status" value="1"/>
</dbReference>
<feature type="coiled-coil region" evidence="3">
    <location>
        <begin position="1220"/>
        <end position="1283"/>
    </location>
</feature>
<dbReference type="PANTHER" id="PTHR24147:SF60">
    <property type="entry name" value="ANKYRIN REPEAT DOMAIN-CONTAINING PROTEIN 26-RELATED"/>
    <property type="match status" value="1"/>
</dbReference>
<evidence type="ECO:0000256" key="1">
    <source>
        <dbReference type="ARBA" id="ARBA00023054"/>
    </source>
</evidence>
<gene>
    <name evidence="7" type="ORF">HJG63_000695</name>
</gene>
<accession>A0A7J8FE09</accession>
<dbReference type="Pfam" id="PF14915">
    <property type="entry name" value="CCDC144C"/>
    <property type="match status" value="1"/>
</dbReference>
<reference evidence="7 8" key="1">
    <citation type="journal article" date="2020" name="Nature">
        <title>Six reference-quality genomes reveal evolution of bat adaptations.</title>
        <authorList>
            <person name="Jebb D."/>
            <person name="Huang Z."/>
            <person name="Pippel M."/>
            <person name="Hughes G.M."/>
            <person name="Lavrichenko K."/>
            <person name="Devanna P."/>
            <person name="Winkler S."/>
            <person name="Jermiin L.S."/>
            <person name="Skirmuntt E.C."/>
            <person name="Katzourakis A."/>
            <person name="Burkitt-Gray L."/>
            <person name="Ray D.A."/>
            <person name="Sullivan K.A.M."/>
            <person name="Roscito J.G."/>
            <person name="Kirilenko B.M."/>
            <person name="Davalos L.M."/>
            <person name="Corthals A.P."/>
            <person name="Power M.L."/>
            <person name="Jones G."/>
            <person name="Ransome R.D."/>
            <person name="Dechmann D.K.N."/>
            <person name="Locatelli A.G."/>
            <person name="Puechmaille S.J."/>
            <person name="Fedrigo O."/>
            <person name="Jarvis E.D."/>
            <person name="Hiller M."/>
            <person name="Vernes S.C."/>
            <person name="Myers E.W."/>
            <person name="Teeling E.C."/>
        </authorList>
    </citation>
    <scope>NUCLEOTIDE SEQUENCE [LARGE SCALE GENOMIC DNA]</scope>
    <source>
        <strain evidence="7">MRouAeg1</strain>
        <tissue evidence="7">Muscle</tissue>
    </source>
</reference>